<evidence type="ECO:0000313" key="10">
    <source>
        <dbReference type="EMBL" id="PIQ85047.1"/>
    </source>
</evidence>
<dbReference type="PROSITE" id="PS51705">
    <property type="entry name" value="G_HFLX"/>
    <property type="match status" value="1"/>
</dbReference>
<sequence>MDFYRFRLPGFERPYARRPRSRGLIVVIDTTKKPSFQREESAAEITELARSAGTQILGTIYAYIPHPSPSHFLREGKLHEVYQAAARLGANVLILSIDLSPTQAGNIERFTKLPVMDRTGLILEIFGNRAQSNEGRLQVELAQLEYALPRLSGLGTVMSRLGGGVGTRGPGEKELERDRRKVRRMIQQVKKRIENVRQHRALLRAGRKRKQFMTIALVGYTNAGKSMLLNALTGSSALVEDKMFATLDPKVRIQAMNGERNLLFVDTVGFLKDLPHKLIQSFHATLEEASHADFLIHVLDIANENFASLKLEVEKVLKEINAAEKPMILALNKADLVSDSYAQHVQKLFPDGVLISAKKKWGLNHLLFRVHDLAKAVRHQFI</sequence>
<protein>
    <recommendedName>
        <fullName evidence="5">GTPase HflX</fullName>
    </recommendedName>
    <alternativeName>
        <fullName evidence="5">GTP-binding protein HflX</fullName>
    </alternativeName>
</protein>
<evidence type="ECO:0000256" key="3">
    <source>
        <dbReference type="ARBA" id="ARBA00022842"/>
    </source>
</evidence>
<evidence type="ECO:0000256" key="7">
    <source>
        <dbReference type="PIRSR" id="PIRSR006809-2"/>
    </source>
</evidence>
<comment type="subunit">
    <text evidence="5">Monomer. Associates with the 50S ribosomal subunit.</text>
</comment>
<dbReference type="Proteomes" id="UP000230859">
    <property type="component" value="Unassembled WGS sequence"/>
</dbReference>
<accession>A0A2H0LL13</accession>
<evidence type="ECO:0000256" key="6">
    <source>
        <dbReference type="PIRSR" id="PIRSR006809-1"/>
    </source>
</evidence>
<dbReference type="EMBL" id="PCVY01000076">
    <property type="protein sequence ID" value="PIQ85047.1"/>
    <property type="molecule type" value="Genomic_DNA"/>
</dbReference>
<comment type="caution">
    <text evidence="10">The sequence shown here is derived from an EMBL/GenBank/DDBJ whole genome shotgun (WGS) entry which is preliminary data.</text>
</comment>
<comment type="subcellular location">
    <subcellularLocation>
        <location evidence="5">Cytoplasm</location>
    </subcellularLocation>
    <text evidence="5">May associate with membranes.</text>
</comment>
<comment type="similarity">
    <text evidence="5">Belongs to the TRAFAC class OBG-HflX-like GTPase superfamily. HflX GTPase family.</text>
</comment>
<dbReference type="Gene3D" id="3.40.50.11060">
    <property type="entry name" value="GTPase HflX, N-terminal domain"/>
    <property type="match status" value="1"/>
</dbReference>
<evidence type="ECO:0000256" key="4">
    <source>
        <dbReference type="ARBA" id="ARBA00023134"/>
    </source>
</evidence>
<feature type="domain" description="Hflx-type G" evidence="9">
    <location>
        <begin position="213"/>
        <end position="382"/>
    </location>
</feature>
<keyword evidence="3 7" id="KW-0460">Magnesium</keyword>
<reference evidence="10 11" key="1">
    <citation type="submission" date="2017-09" db="EMBL/GenBank/DDBJ databases">
        <title>Depth-based differentiation of microbial function through sediment-hosted aquifers and enrichment of novel symbionts in the deep terrestrial subsurface.</title>
        <authorList>
            <person name="Probst A.J."/>
            <person name="Ladd B."/>
            <person name="Jarett J.K."/>
            <person name="Geller-Mcgrath D.E."/>
            <person name="Sieber C.M."/>
            <person name="Emerson J.B."/>
            <person name="Anantharaman K."/>
            <person name="Thomas B.C."/>
            <person name="Malmstrom R."/>
            <person name="Stieglmeier M."/>
            <person name="Klingl A."/>
            <person name="Woyke T."/>
            <person name="Ryan C.M."/>
            <person name="Banfield J.F."/>
        </authorList>
    </citation>
    <scope>NUCLEOTIDE SEQUENCE [LARGE SCALE GENOMIC DNA]</scope>
    <source>
        <strain evidence="10">CG11_big_fil_rev_8_21_14_0_20_45_26</strain>
    </source>
</reference>
<dbReference type="PANTHER" id="PTHR10229">
    <property type="entry name" value="GTP-BINDING PROTEIN HFLX"/>
    <property type="match status" value="1"/>
</dbReference>
<dbReference type="InterPro" id="IPR005225">
    <property type="entry name" value="Small_GTP-bd"/>
</dbReference>
<dbReference type="GO" id="GO:0003924">
    <property type="term" value="F:GTPase activity"/>
    <property type="evidence" value="ECO:0007669"/>
    <property type="project" value="UniProtKB-UniRule"/>
</dbReference>
<keyword evidence="4 5" id="KW-0342">GTP-binding</keyword>
<feature type="binding site" evidence="6">
    <location>
        <begin position="219"/>
        <end position="226"/>
    </location>
    <ligand>
        <name>GTP</name>
        <dbReference type="ChEBI" id="CHEBI:37565"/>
    </ligand>
</feature>
<keyword evidence="5" id="KW-0963">Cytoplasm</keyword>
<dbReference type="NCBIfam" id="TIGR03156">
    <property type="entry name" value="GTP_HflX"/>
    <property type="match status" value="1"/>
</dbReference>
<dbReference type="NCBIfam" id="TIGR00231">
    <property type="entry name" value="small_GTP"/>
    <property type="match status" value="1"/>
</dbReference>
<evidence type="ECO:0000256" key="5">
    <source>
        <dbReference type="HAMAP-Rule" id="MF_00900"/>
    </source>
</evidence>
<dbReference type="Pfam" id="PF13167">
    <property type="entry name" value="GTP-bdg_N"/>
    <property type="match status" value="1"/>
</dbReference>
<gene>
    <name evidence="5 10" type="primary">hflX</name>
    <name evidence="10" type="ORF">COV74_10645</name>
</gene>
<evidence type="ECO:0000259" key="9">
    <source>
        <dbReference type="PROSITE" id="PS51705"/>
    </source>
</evidence>
<dbReference type="InterPro" id="IPR027417">
    <property type="entry name" value="P-loop_NTPase"/>
</dbReference>
<dbReference type="InterPro" id="IPR025121">
    <property type="entry name" value="GTPase_HflX_N"/>
</dbReference>
<keyword evidence="1 7" id="KW-0479">Metal-binding</keyword>
<dbReference type="InterPro" id="IPR016496">
    <property type="entry name" value="GTPase_HflX"/>
</dbReference>
<evidence type="ECO:0000256" key="8">
    <source>
        <dbReference type="SAM" id="Coils"/>
    </source>
</evidence>
<dbReference type="Gene3D" id="6.10.250.2860">
    <property type="match status" value="1"/>
</dbReference>
<dbReference type="SUPFAM" id="SSF52540">
    <property type="entry name" value="P-loop containing nucleoside triphosphate hydrolases"/>
    <property type="match status" value="1"/>
</dbReference>
<comment type="cofactor">
    <cofactor evidence="7">
        <name>Mg(2+)</name>
        <dbReference type="ChEBI" id="CHEBI:18420"/>
    </cofactor>
</comment>
<dbReference type="Pfam" id="PF16360">
    <property type="entry name" value="GTP-bdg_M"/>
    <property type="match status" value="1"/>
</dbReference>
<feature type="binding site" evidence="6">
    <location>
        <begin position="356"/>
        <end position="358"/>
    </location>
    <ligand>
        <name>GTP</name>
        <dbReference type="ChEBI" id="CHEBI:37565"/>
    </ligand>
</feature>
<dbReference type="InterPro" id="IPR006073">
    <property type="entry name" value="GTP-bd"/>
</dbReference>
<comment type="function">
    <text evidence="5">GTPase that associates with the 50S ribosomal subunit and may have a role during protein synthesis or ribosome biogenesis.</text>
</comment>
<dbReference type="PRINTS" id="PR00326">
    <property type="entry name" value="GTP1OBG"/>
</dbReference>
<feature type="binding site" evidence="6">
    <location>
        <begin position="266"/>
        <end position="269"/>
    </location>
    <ligand>
        <name>GTP</name>
        <dbReference type="ChEBI" id="CHEBI:37565"/>
    </ligand>
</feature>
<feature type="binding site" evidence="6">
    <location>
        <begin position="332"/>
        <end position="335"/>
    </location>
    <ligand>
        <name>GTP</name>
        <dbReference type="ChEBI" id="CHEBI:37565"/>
    </ligand>
</feature>
<dbReference type="PIRSF" id="PIRSF006809">
    <property type="entry name" value="GTP-binding_hflX_prd"/>
    <property type="match status" value="1"/>
</dbReference>
<dbReference type="AlphaFoldDB" id="A0A2H0LL13"/>
<dbReference type="GO" id="GO:0005525">
    <property type="term" value="F:GTP binding"/>
    <property type="evidence" value="ECO:0007669"/>
    <property type="project" value="UniProtKB-UniRule"/>
</dbReference>
<dbReference type="InterPro" id="IPR032305">
    <property type="entry name" value="GTP-bd_M"/>
</dbReference>
<dbReference type="InterPro" id="IPR030394">
    <property type="entry name" value="G_HFLX_dom"/>
</dbReference>
<dbReference type="GO" id="GO:0046872">
    <property type="term" value="F:metal ion binding"/>
    <property type="evidence" value="ECO:0007669"/>
    <property type="project" value="UniProtKB-KW"/>
</dbReference>
<feature type="binding site" evidence="7">
    <location>
        <position position="246"/>
    </location>
    <ligand>
        <name>Mg(2+)</name>
        <dbReference type="ChEBI" id="CHEBI:18420"/>
    </ligand>
</feature>
<proteinExistence type="inferred from homology"/>
<keyword evidence="8" id="KW-0175">Coiled coil</keyword>
<evidence type="ECO:0000313" key="11">
    <source>
        <dbReference type="Proteomes" id="UP000230859"/>
    </source>
</evidence>
<feature type="coiled-coil region" evidence="8">
    <location>
        <begin position="172"/>
        <end position="199"/>
    </location>
</feature>
<feature type="binding site" evidence="7">
    <location>
        <position position="226"/>
    </location>
    <ligand>
        <name>Mg(2+)</name>
        <dbReference type="ChEBI" id="CHEBI:18420"/>
    </ligand>
</feature>
<dbReference type="GO" id="GO:0043022">
    <property type="term" value="F:ribosome binding"/>
    <property type="evidence" value="ECO:0007669"/>
    <property type="project" value="TreeGrafter"/>
</dbReference>
<dbReference type="HAMAP" id="MF_00900">
    <property type="entry name" value="GTPase_HflX"/>
    <property type="match status" value="1"/>
</dbReference>
<dbReference type="Pfam" id="PF01926">
    <property type="entry name" value="MMR_HSR1"/>
    <property type="match status" value="1"/>
</dbReference>
<dbReference type="InterPro" id="IPR042108">
    <property type="entry name" value="GTPase_HflX_N_sf"/>
</dbReference>
<dbReference type="Gene3D" id="3.40.50.300">
    <property type="entry name" value="P-loop containing nucleotide triphosphate hydrolases"/>
    <property type="match status" value="1"/>
</dbReference>
<name>A0A2H0LL13_9BACT</name>
<keyword evidence="2 5" id="KW-0547">Nucleotide-binding</keyword>
<feature type="binding site" evidence="6">
    <location>
        <begin position="244"/>
        <end position="248"/>
    </location>
    <ligand>
        <name>GTP</name>
        <dbReference type="ChEBI" id="CHEBI:37565"/>
    </ligand>
</feature>
<dbReference type="GO" id="GO:0005737">
    <property type="term" value="C:cytoplasm"/>
    <property type="evidence" value="ECO:0007669"/>
    <property type="project" value="UniProtKB-SubCell"/>
</dbReference>
<evidence type="ECO:0000256" key="1">
    <source>
        <dbReference type="ARBA" id="ARBA00022723"/>
    </source>
</evidence>
<organism evidence="10 11">
    <name type="scientific">Candidatus Abzuiibacterium crystallinum</name>
    <dbReference type="NCBI Taxonomy" id="1974748"/>
    <lineage>
        <taxon>Bacteria</taxon>
        <taxon>Pseudomonadati</taxon>
        <taxon>Candidatus Omnitrophota</taxon>
        <taxon>Candidatus Abzuiibacterium</taxon>
    </lineage>
</organism>
<dbReference type="PANTHER" id="PTHR10229:SF0">
    <property type="entry name" value="GTP-BINDING PROTEIN 6-RELATED"/>
    <property type="match status" value="1"/>
</dbReference>
<dbReference type="CDD" id="cd01878">
    <property type="entry name" value="HflX"/>
    <property type="match status" value="1"/>
</dbReference>
<evidence type="ECO:0000256" key="2">
    <source>
        <dbReference type="ARBA" id="ARBA00022741"/>
    </source>
</evidence>